<dbReference type="InterPro" id="IPR036388">
    <property type="entry name" value="WH-like_DNA-bd_sf"/>
</dbReference>
<dbReference type="Gene3D" id="1.10.10.10">
    <property type="entry name" value="Winged helix-like DNA-binding domain superfamily/Winged helix DNA-binding domain"/>
    <property type="match status" value="1"/>
</dbReference>
<dbReference type="Pfam" id="PF00455">
    <property type="entry name" value="DeoRC"/>
    <property type="match status" value="1"/>
</dbReference>
<dbReference type="InterPro" id="IPR036390">
    <property type="entry name" value="WH_DNA-bd_sf"/>
</dbReference>
<dbReference type="PROSITE" id="PS51000">
    <property type="entry name" value="HTH_DEOR_2"/>
    <property type="match status" value="1"/>
</dbReference>
<evidence type="ECO:0000313" key="5">
    <source>
        <dbReference type="EMBL" id="KGJ08644.1"/>
    </source>
</evidence>
<dbReference type="InterPro" id="IPR001034">
    <property type="entry name" value="DeoR_HTH"/>
</dbReference>
<evidence type="ECO:0000256" key="1">
    <source>
        <dbReference type="ARBA" id="ARBA00022491"/>
    </source>
</evidence>
<dbReference type="SMART" id="SM01134">
    <property type="entry name" value="DeoRC"/>
    <property type="match status" value="1"/>
</dbReference>
<gene>
    <name evidence="5" type="ORF">IC63_04420</name>
</gene>
<dbReference type="PANTHER" id="PTHR30363">
    <property type="entry name" value="HTH-TYPE TRANSCRIPTIONAL REGULATOR SRLR-RELATED"/>
    <property type="match status" value="1"/>
</dbReference>
<comment type="caution">
    <text evidence="5">The sequence shown here is derived from an EMBL/GenBank/DDBJ whole genome shotgun (WGS) entry which is preliminary data.</text>
</comment>
<accession>A0A099FDQ7</accession>
<dbReference type="RefSeq" id="WP_036717210.1">
    <property type="nucleotide sequence ID" value="NZ_JRKS01000008.1"/>
</dbReference>
<reference evidence="5 6" key="1">
    <citation type="submission" date="2014-09" db="EMBL/GenBank/DDBJ databases">
        <authorList>
            <person name="McGinnis J.M."/>
            <person name="Wolfgang W.J."/>
        </authorList>
    </citation>
    <scope>NUCLEOTIDE SEQUENCE [LARGE SCALE GENOMIC DNA]</scope>
    <source>
        <strain evidence="5 6">HAMBI 3106</strain>
    </source>
</reference>
<dbReference type="PANTHER" id="PTHR30363:SF4">
    <property type="entry name" value="GLYCEROL-3-PHOSPHATE REGULON REPRESSOR"/>
    <property type="match status" value="1"/>
</dbReference>
<dbReference type="InterPro" id="IPR037171">
    <property type="entry name" value="NagB/RpiA_transferase-like"/>
</dbReference>
<dbReference type="Gene3D" id="3.30.750.70">
    <property type="entry name" value="4-hydroxybutyrate coenzyme like domains"/>
    <property type="match status" value="1"/>
</dbReference>
<evidence type="ECO:0000313" key="6">
    <source>
        <dbReference type="Proteomes" id="UP000029917"/>
    </source>
</evidence>
<dbReference type="GO" id="GO:0003700">
    <property type="term" value="F:DNA-binding transcription factor activity"/>
    <property type="evidence" value="ECO:0007669"/>
    <property type="project" value="InterPro"/>
</dbReference>
<feature type="domain" description="HTH deoR-type" evidence="4">
    <location>
        <begin position="3"/>
        <end position="58"/>
    </location>
</feature>
<dbReference type="InterPro" id="IPR050313">
    <property type="entry name" value="Carb_Metab_HTH_regulators"/>
</dbReference>
<name>A0A099FDQ7_9RHOB</name>
<dbReference type="AlphaFoldDB" id="A0A099FDQ7"/>
<evidence type="ECO:0000259" key="4">
    <source>
        <dbReference type="PROSITE" id="PS51000"/>
    </source>
</evidence>
<dbReference type="Pfam" id="PF08220">
    <property type="entry name" value="HTH_DeoR"/>
    <property type="match status" value="1"/>
</dbReference>
<dbReference type="SUPFAM" id="SSF46785">
    <property type="entry name" value="Winged helix' DNA-binding domain"/>
    <property type="match status" value="1"/>
</dbReference>
<dbReference type="SMART" id="SM00420">
    <property type="entry name" value="HTH_DEOR"/>
    <property type="match status" value="1"/>
</dbReference>
<keyword evidence="1" id="KW-0678">Repressor</keyword>
<keyword evidence="2" id="KW-0805">Transcription regulation</keyword>
<evidence type="ECO:0000256" key="3">
    <source>
        <dbReference type="ARBA" id="ARBA00023163"/>
    </source>
</evidence>
<proteinExistence type="predicted"/>
<dbReference type="STRING" id="690417.IC63_04420"/>
<dbReference type="InterPro" id="IPR014036">
    <property type="entry name" value="DeoR-like_C"/>
</dbReference>
<dbReference type="OrthoDB" id="9814815at2"/>
<dbReference type="PRINTS" id="PR00037">
    <property type="entry name" value="HTHLACR"/>
</dbReference>
<sequence>MVHSLRQLDILKLARAAGWVEVEDLAQRFEVSAQTIRRDLGELADQGLLDRVHGGAVLVAGVSNLGYEARRVMHESAKDRIGRSCASMIPDNSSLILNIGTTTEAVARALLEHRNLTVVTNNMNVANTLIDNESCEVIVAGGIVRRSDGGLVGDLTSEFLANFKVDFAVVGCSALEMDGDVLDFDLAEVRVSRTILRQARTRLLVTDLSKLTRTAPVRMGSLADMDAVVTEAPLPAELQDRCAGWGTQCVTEAVHNGETDAG</sequence>
<evidence type="ECO:0000256" key="2">
    <source>
        <dbReference type="ARBA" id="ARBA00023015"/>
    </source>
</evidence>
<dbReference type="EMBL" id="JRKS01000008">
    <property type="protein sequence ID" value="KGJ08644.1"/>
    <property type="molecule type" value="Genomic_DNA"/>
</dbReference>
<dbReference type="SUPFAM" id="SSF100950">
    <property type="entry name" value="NagB/RpiA/CoA transferase-like"/>
    <property type="match status" value="1"/>
</dbReference>
<dbReference type="Proteomes" id="UP000029917">
    <property type="component" value="Unassembled WGS sequence"/>
</dbReference>
<keyword evidence="3" id="KW-0804">Transcription</keyword>
<organism evidence="5 6">
    <name type="scientific">Paracoccus sphaerophysae</name>
    <dbReference type="NCBI Taxonomy" id="690417"/>
    <lineage>
        <taxon>Bacteria</taxon>
        <taxon>Pseudomonadati</taxon>
        <taxon>Pseudomonadota</taxon>
        <taxon>Alphaproteobacteria</taxon>
        <taxon>Rhodobacterales</taxon>
        <taxon>Paracoccaceae</taxon>
        <taxon>Paracoccus</taxon>
    </lineage>
</organism>
<protein>
    <submittedName>
        <fullName evidence="5">DeoR faimly transcriptional regulator</fullName>
    </submittedName>
</protein>
<reference evidence="5 6" key="2">
    <citation type="submission" date="2014-10" db="EMBL/GenBank/DDBJ databases">
        <title>Paracoccus sanguinis sp. nov., isolated from clinical specimens of New York State patients.</title>
        <authorList>
            <person name="Mingle L.A."/>
            <person name="Cole J.A."/>
            <person name="Lapierre P."/>
            <person name="Musser K.A."/>
        </authorList>
    </citation>
    <scope>NUCLEOTIDE SEQUENCE [LARGE SCALE GENOMIC DNA]</scope>
    <source>
        <strain evidence="5 6">HAMBI 3106</strain>
    </source>
</reference>
<keyword evidence="6" id="KW-1185">Reference proteome</keyword>